<dbReference type="Proteomes" id="UP000076567">
    <property type="component" value="Unassembled WGS sequence"/>
</dbReference>
<dbReference type="AlphaFoldDB" id="A0A165NJD9"/>
<evidence type="ECO:0000259" key="2">
    <source>
        <dbReference type="Pfam" id="PF14478"/>
    </source>
</evidence>
<organism evidence="3 4">
    <name type="scientific">Fictibacillus phosphorivorans</name>
    <dbReference type="NCBI Taxonomy" id="1221500"/>
    <lineage>
        <taxon>Bacteria</taxon>
        <taxon>Bacillati</taxon>
        <taxon>Bacillota</taxon>
        <taxon>Bacilli</taxon>
        <taxon>Bacillales</taxon>
        <taxon>Fictibacillaceae</taxon>
        <taxon>Fictibacillus</taxon>
    </lineage>
</organism>
<dbReference type="InterPro" id="IPR027954">
    <property type="entry name" value="Transcobalamin-like_C"/>
</dbReference>
<evidence type="ECO:0000313" key="4">
    <source>
        <dbReference type="Proteomes" id="UP000076567"/>
    </source>
</evidence>
<proteinExistence type="predicted"/>
<dbReference type="Pfam" id="PF14478">
    <property type="entry name" value="DUF4430"/>
    <property type="match status" value="1"/>
</dbReference>
<feature type="transmembrane region" description="Helical" evidence="1">
    <location>
        <begin position="48"/>
        <end position="67"/>
    </location>
</feature>
<gene>
    <name evidence="3" type="ORF">AWM68_07910</name>
</gene>
<comment type="caution">
    <text evidence="3">The sequence shown here is derived from an EMBL/GenBank/DDBJ whole genome shotgun (WGS) entry which is preliminary data.</text>
</comment>
<evidence type="ECO:0000313" key="3">
    <source>
        <dbReference type="EMBL" id="KZE66282.1"/>
    </source>
</evidence>
<protein>
    <recommendedName>
        <fullName evidence="2">Transcobalamin-like C-terminal domain-containing protein</fullName>
    </recommendedName>
</protein>
<dbReference type="Gene3D" id="2.170.130.30">
    <property type="match status" value="1"/>
</dbReference>
<sequence>MQSGRRLTARPAESEAPETEIYSFKSNIDLRKALIQERQERGKMMKKLLLVLTTMIMMLVGCGTSEVKETADQPKQEETKKEQVTVQITKDNGKEKVTEKKVDITDGATIMDVMQDNFDIETQYDGAFISSIEGIEGNEKDKTSWFFSVNGEEAMKGAKEITLKPGDSLEFDFHKYE</sequence>
<name>A0A165NJD9_9BACL</name>
<feature type="domain" description="Transcobalamin-like C-terminal" evidence="2">
    <location>
        <begin position="107"/>
        <end position="175"/>
    </location>
</feature>
<reference evidence="4" key="1">
    <citation type="submission" date="2016-01" db="EMBL/GenBank/DDBJ databases">
        <title>Draft genome of Chromobacterium sp. F49.</title>
        <authorList>
            <person name="Hong K.W."/>
        </authorList>
    </citation>
    <scope>NUCLEOTIDE SEQUENCE [LARGE SCALE GENOMIC DNA]</scope>
    <source>
        <strain evidence="4">P7IIIA</strain>
    </source>
</reference>
<keyword evidence="1" id="KW-1133">Transmembrane helix</keyword>
<keyword evidence="1" id="KW-0472">Membrane</keyword>
<evidence type="ECO:0000256" key="1">
    <source>
        <dbReference type="SAM" id="Phobius"/>
    </source>
</evidence>
<dbReference type="EMBL" id="LRFC01000023">
    <property type="protein sequence ID" value="KZE66282.1"/>
    <property type="molecule type" value="Genomic_DNA"/>
</dbReference>
<accession>A0A165NJD9</accession>
<keyword evidence="4" id="KW-1185">Reference proteome</keyword>
<keyword evidence="1" id="KW-0812">Transmembrane</keyword>